<dbReference type="Gene3D" id="3.40.1350.10">
    <property type="match status" value="1"/>
</dbReference>
<evidence type="ECO:0000313" key="2">
    <source>
        <dbReference type="EMBL" id="SES65492.1"/>
    </source>
</evidence>
<evidence type="ECO:0008006" key="4">
    <source>
        <dbReference type="Google" id="ProtNLM"/>
    </source>
</evidence>
<dbReference type="STRING" id="364199.SAMN04489858_10185"/>
<dbReference type="AlphaFoldDB" id="A0A1H9Y9I0"/>
<gene>
    <name evidence="2" type="ORF">SAMN04489858_10185</name>
</gene>
<sequence>MWRGRAGRRGRSPSGTKRRADLEGPIQRAVVDRLRFELPGAIVHHSPNEVPLDGEDVRAAIAKAKRNGMVPGFPDVVVVLACRPVTLFFEVKAEGGRETKAQRKLREAATSAGHLWAVVRSQTEAVACLDAWGIDRRGVTRT</sequence>
<feature type="region of interest" description="Disordered" evidence="1">
    <location>
        <begin position="1"/>
        <end position="23"/>
    </location>
</feature>
<accession>A0A1H9Y9I0</accession>
<dbReference type="GO" id="GO:0003676">
    <property type="term" value="F:nucleic acid binding"/>
    <property type="evidence" value="ECO:0007669"/>
    <property type="project" value="InterPro"/>
</dbReference>
<feature type="compositionally biased region" description="Basic residues" evidence="1">
    <location>
        <begin position="1"/>
        <end position="11"/>
    </location>
</feature>
<keyword evidence="3" id="KW-1185">Reference proteome</keyword>
<protein>
    <recommendedName>
        <fullName evidence="4">VRR-NUC domain-containing protein</fullName>
    </recommendedName>
</protein>
<organism evidence="2 3">
    <name type="scientific">Paracoccus homiensis</name>
    <dbReference type="NCBI Taxonomy" id="364199"/>
    <lineage>
        <taxon>Bacteria</taxon>
        <taxon>Pseudomonadati</taxon>
        <taxon>Pseudomonadota</taxon>
        <taxon>Alphaproteobacteria</taxon>
        <taxon>Rhodobacterales</taxon>
        <taxon>Paracoccaceae</taxon>
        <taxon>Paracoccus</taxon>
    </lineage>
</organism>
<reference evidence="2 3" key="1">
    <citation type="submission" date="2016-10" db="EMBL/GenBank/DDBJ databases">
        <authorList>
            <person name="de Groot N.N."/>
        </authorList>
    </citation>
    <scope>NUCLEOTIDE SEQUENCE [LARGE SCALE GENOMIC DNA]</scope>
    <source>
        <strain evidence="2 3">DSM 17862</strain>
    </source>
</reference>
<dbReference type="EMBL" id="FOHO01000001">
    <property type="protein sequence ID" value="SES65492.1"/>
    <property type="molecule type" value="Genomic_DNA"/>
</dbReference>
<evidence type="ECO:0000256" key="1">
    <source>
        <dbReference type="SAM" id="MobiDB-lite"/>
    </source>
</evidence>
<proteinExistence type="predicted"/>
<name>A0A1H9Y9I0_9RHOB</name>
<dbReference type="Proteomes" id="UP000199180">
    <property type="component" value="Unassembled WGS sequence"/>
</dbReference>
<dbReference type="InterPro" id="IPR011856">
    <property type="entry name" value="tRNA_endonuc-like_dom_sf"/>
</dbReference>
<evidence type="ECO:0000313" key="3">
    <source>
        <dbReference type="Proteomes" id="UP000199180"/>
    </source>
</evidence>